<dbReference type="RefSeq" id="WP_121433245.1">
    <property type="nucleotide sequence ID" value="NZ_RBWU01000001.1"/>
</dbReference>
<name>A0A495R0H5_9ACTN</name>
<feature type="transmembrane region" description="Helical" evidence="1">
    <location>
        <begin position="144"/>
        <end position="165"/>
    </location>
</feature>
<feature type="transmembrane region" description="Helical" evidence="1">
    <location>
        <begin position="111"/>
        <end position="132"/>
    </location>
</feature>
<reference evidence="2 3" key="1">
    <citation type="submission" date="2018-10" db="EMBL/GenBank/DDBJ databases">
        <title>Genomic Encyclopedia of Archaeal and Bacterial Type Strains, Phase II (KMG-II): from individual species to whole genera.</title>
        <authorList>
            <person name="Goeker M."/>
        </authorList>
    </citation>
    <scope>NUCLEOTIDE SEQUENCE [LARGE SCALE GENOMIC DNA]</scope>
    <source>
        <strain evidence="2 3">DSM 43383</strain>
    </source>
</reference>
<evidence type="ECO:0000256" key="1">
    <source>
        <dbReference type="SAM" id="Phobius"/>
    </source>
</evidence>
<feature type="transmembrane region" description="Helical" evidence="1">
    <location>
        <begin position="212"/>
        <end position="233"/>
    </location>
</feature>
<evidence type="ECO:0000313" key="3">
    <source>
        <dbReference type="Proteomes" id="UP000274601"/>
    </source>
</evidence>
<dbReference type="Proteomes" id="UP000274601">
    <property type="component" value="Unassembled WGS sequence"/>
</dbReference>
<dbReference type="OrthoDB" id="4538058at2"/>
<keyword evidence="1" id="KW-1133">Transmembrane helix</keyword>
<organism evidence="2 3">
    <name type="scientific">Actinomadura pelletieri DSM 43383</name>
    <dbReference type="NCBI Taxonomy" id="1120940"/>
    <lineage>
        <taxon>Bacteria</taxon>
        <taxon>Bacillati</taxon>
        <taxon>Actinomycetota</taxon>
        <taxon>Actinomycetes</taxon>
        <taxon>Streptosporangiales</taxon>
        <taxon>Thermomonosporaceae</taxon>
        <taxon>Actinomadura</taxon>
    </lineage>
</organism>
<proteinExistence type="predicted"/>
<dbReference type="EMBL" id="RBWU01000001">
    <property type="protein sequence ID" value="RKS79782.1"/>
    <property type="molecule type" value="Genomic_DNA"/>
</dbReference>
<sequence>MSSDDSPINLGKQAPPARPGPAWIVMPARVVALVVVVPLRLVYELVLVLGRGVLAVWNGLMRVPVWIGRLLYRFVLAPFGRLLAAIGRALAAVFGPPLRWLGRMLLVPLRLLARGLAWLLNVLVVLPCKFLWRYVLRPPLLALAWLGRGVVVVLRAFGAAMVWSWRLIGRCLAWLARHLIVLPLQMLWRYVLGPIVAAVVGTWRFAARVLRWLWNVLVVVPVRVLVVVPVRWIRTNVLRPVWHGVRETWRVCVGDPVRAVRRTLRDAGRDVRLQLRRVFRGH</sequence>
<keyword evidence="1" id="KW-0472">Membrane</keyword>
<feature type="transmembrane region" description="Helical" evidence="1">
    <location>
        <begin position="20"/>
        <end position="39"/>
    </location>
</feature>
<keyword evidence="3" id="KW-1185">Reference proteome</keyword>
<evidence type="ECO:0000313" key="2">
    <source>
        <dbReference type="EMBL" id="RKS79782.1"/>
    </source>
</evidence>
<accession>A0A495R0H5</accession>
<keyword evidence="1" id="KW-0812">Transmembrane</keyword>
<feature type="transmembrane region" description="Helical" evidence="1">
    <location>
        <begin position="186"/>
        <end position="206"/>
    </location>
</feature>
<gene>
    <name evidence="2" type="ORF">BZB76_1261</name>
</gene>
<protein>
    <submittedName>
        <fullName evidence="2">Uncharacterized protein</fullName>
    </submittedName>
</protein>
<dbReference type="AlphaFoldDB" id="A0A495R0H5"/>
<comment type="caution">
    <text evidence="2">The sequence shown here is derived from an EMBL/GenBank/DDBJ whole genome shotgun (WGS) entry which is preliminary data.</text>
</comment>
<feature type="transmembrane region" description="Helical" evidence="1">
    <location>
        <begin position="79"/>
        <end position="99"/>
    </location>
</feature>